<reference evidence="1" key="1">
    <citation type="submission" date="2022-04" db="EMBL/GenBank/DDBJ databases">
        <title>Jade perch genome.</title>
        <authorList>
            <person name="Chao B."/>
        </authorList>
    </citation>
    <scope>NUCLEOTIDE SEQUENCE</scope>
    <source>
        <strain evidence="1">CB-2022</strain>
    </source>
</reference>
<accession>A0ACB8WFZ4</accession>
<gene>
    <name evidence="1" type="ORF">L3Q82_009299</name>
</gene>
<protein>
    <submittedName>
        <fullName evidence="1">Uncharacterized protein</fullName>
    </submittedName>
</protein>
<evidence type="ECO:0000313" key="1">
    <source>
        <dbReference type="EMBL" id="KAI3366615.1"/>
    </source>
</evidence>
<dbReference type="EMBL" id="CM041540">
    <property type="protein sequence ID" value="KAI3366615.1"/>
    <property type="molecule type" value="Genomic_DNA"/>
</dbReference>
<name>A0ACB8WFZ4_9TELE</name>
<organism evidence="1 2">
    <name type="scientific">Scortum barcoo</name>
    <name type="common">barcoo grunter</name>
    <dbReference type="NCBI Taxonomy" id="214431"/>
    <lineage>
        <taxon>Eukaryota</taxon>
        <taxon>Metazoa</taxon>
        <taxon>Chordata</taxon>
        <taxon>Craniata</taxon>
        <taxon>Vertebrata</taxon>
        <taxon>Euteleostomi</taxon>
        <taxon>Actinopterygii</taxon>
        <taxon>Neopterygii</taxon>
        <taxon>Teleostei</taxon>
        <taxon>Neoteleostei</taxon>
        <taxon>Acanthomorphata</taxon>
        <taxon>Eupercaria</taxon>
        <taxon>Centrarchiformes</taxon>
        <taxon>Terapontoidei</taxon>
        <taxon>Terapontidae</taxon>
        <taxon>Scortum</taxon>
    </lineage>
</organism>
<evidence type="ECO:0000313" key="2">
    <source>
        <dbReference type="Proteomes" id="UP000831701"/>
    </source>
</evidence>
<dbReference type="Proteomes" id="UP000831701">
    <property type="component" value="Chromosome 10"/>
</dbReference>
<sequence length="125" mass="14824">MTFSCHVFTVIGDQSADQEFKRPCISVTSFSITTMSYVTDNNSKPKSMSRAKGWTTEVENLFRFQQAGYRDELEYIQVKQGALIDKWPETGFVKKLQRRDDTFYYYNRKRECQDRDVHKVKVYAY</sequence>
<comment type="caution">
    <text evidence="1">The sequence shown here is derived from an EMBL/GenBank/DDBJ whole genome shotgun (WGS) entry which is preliminary data.</text>
</comment>
<proteinExistence type="predicted"/>
<keyword evidence="2" id="KW-1185">Reference proteome</keyword>